<sequence length="102" mass="11580">MEITVFRDADKIKEGQFFVASKDSVEGRGRATLKRAYEIPSGASMEFSNFMGERLIAEGYVEHTIDSKTKQQKLRLSESGRIALDKLFQLYDTEVTIKGMTH</sequence>
<reference evidence="1" key="1">
    <citation type="journal article" date="2015" name="Nature">
        <title>Complex archaea that bridge the gap between prokaryotes and eukaryotes.</title>
        <authorList>
            <person name="Spang A."/>
            <person name="Saw J.H."/>
            <person name="Jorgensen S.L."/>
            <person name="Zaremba-Niedzwiedzka K."/>
            <person name="Martijn J."/>
            <person name="Lind A.E."/>
            <person name="van Eijk R."/>
            <person name="Schleper C."/>
            <person name="Guy L."/>
            <person name="Ettema T.J."/>
        </authorList>
    </citation>
    <scope>NUCLEOTIDE SEQUENCE</scope>
</reference>
<dbReference type="AlphaFoldDB" id="A0A0F9TAR5"/>
<gene>
    <name evidence="1" type="ORF">LCGC14_0372850</name>
</gene>
<dbReference type="EMBL" id="LAZR01000298">
    <property type="protein sequence ID" value="KKN76259.1"/>
    <property type="molecule type" value="Genomic_DNA"/>
</dbReference>
<accession>A0A0F9TAR5</accession>
<comment type="caution">
    <text evidence="1">The sequence shown here is derived from an EMBL/GenBank/DDBJ whole genome shotgun (WGS) entry which is preliminary data.</text>
</comment>
<organism evidence="1">
    <name type="scientific">marine sediment metagenome</name>
    <dbReference type="NCBI Taxonomy" id="412755"/>
    <lineage>
        <taxon>unclassified sequences</taxon>
        <taxon>metagenomes</taxon>
        <taxon>ecological metagenomes</taxon>
    </lineage>
</organism>
<name>A0A0F9TAR5_9ZZZZ</name>
<proteinExistence type="predicted"/>
<protein>
    <submittedName>
        <fullName evidence="1">Uncharacterized protein</fullName>
    </submittedName>
</protein>
<evidence type="ECO:0000313" key="1">
    <source>
        <dbReference type="EMBL" id="KKN76259.1"/>
    </source>
</evidence>